<dbReference type="InterPro" id="IPR036390">
    <property type="entry name" value="WH_DNA-bd_sf"/>
</dbReference>
<dbReference type="InterPro" id="IPR000835">
    <property type="entry name" value="HTH_MarR-typ"/>
</dbReference>
<comment type="caution">
    <text evidence="2">The sequence shown here is derived from an EMBL/GenBank/DDBJ whole genome shotgun (WGS) entry which is preliminary data.</text>
</comment>
<feature type="domain" description="HTH marR-type" evidence="1">
    <location>
        <begin position="29"/>
        <end position="161"/>
    </location>
</feature>
<sequence length="163" mass="17824">MPRIRSRKTNRTQTTDADAVQQIDASFLRSQAGYNARRAALHIVGLVEQRIAAYELKVVELSVLSLLAHNTGLTSRHVCAALSIMPPNLVGLVAALERRKLIERRPHPSDGRAMGLYLTAAGQQLTAEVESIIEQAEIDATARLTAAERTTLIALLQKVYDGN</sequence>
<dbReference type="RefSeq" id="WP_382430482.1">
    <property type="nucleotide sequence ID" value="NZ_JBHSHJ010000002.1"/>
</dbReference>
<dbReference type="PANTHER" id="PTHR33164">
    <property type="entry name" value="TRANSCRIPTIONAL REGULATOR, MARR FAMILY"/>
    <property type="match status" value="1"/>
</dbReference>
<reference evidence="3" key="1">
    <citation type="journal article" date="2019" name="Int. J. Syst. Evol. Microbiol.">
        <title>The Global Catalogue of Microorganisms (GCM) 10K type strain sequencing project: providing services to taxonomists for standard genome sequencing and annotation.</title>
        <authorList>
            <consortium name="The Broad Institute Genomics Platform"/>
            <consortium name="The Broad Institute Genome Sequencing Center for Infectious Disease"/>
            <person name="Wu L."/>
            <person name="Ma J."/>
        </authorList>
    </citation>
    <scope>NUCLEOTIDE SEQUENCE [LARGE SCALE GENOMIC DNA]</scope>
    <source>
        <strain evidence="3">CCUG 49452</strain>
    </source>
</reference>
<dbReference type="EMBL" id="JBHSHJ010000002">
    <property type="protein sequence ID" value="MFC4788257.1"/>
    <property type="molecule type" value="Genomic_DNA"/>
</dbReference>
<proteinExistence type="predicted"/>
<dbReference type="Proteomes" id="UP001596001">
    <property type="component" value="Unassembled WGS sequence"/>
</dbReference>
<gene>
    <name evidence="2" type="ORF">ACFO6X_04560</name>
</gene>
<dbReference type="SUPFAM" id="SSF46785">
    <property type="entry name" value="Winged helix' DNA-binding domain"/>
    <property type="match status" value="1"/>
</dbReference>
<dbReference type="InterPro" id="IPR039422">
    <property type="entry name" value="MarR/SlyA-like"/>
</dbReference>
<accession>A0ABV9QC86</accession>
<dbReference type="PRINTS" id="PR00598">
    <property type="entry name" value="HTHMARR"/>
</dbReference>
<dbReference type="InterPro" id="IPR036388">
    <property type="entry name" value="WH-like_DNA-bd_sf"/>
</dbReference>
<dbReference type="SMART" id="SM00347">
    <property type="entry name" value="HTH_MARR"/>
    <property type="match status" value="1"/>
</dbReference>
<dbReference type="Pfam" id="PF12802">
    <property type="entry name" value="MarR_2"/>
    <property type="match status" value="1"/>
</dbReference>
<dbReference type="Gene3D" id="1.10.10.10">
    <property type="entry name" value="Winged helix-like DNA-binding domain superfamily/Winged helix DNA-binding domain"/>
    <property type="match status" value="1"/>
</dbReference>
<keyword evidence="3" id="KW-1185">Reference proteome</keyword>
<evidence type="ECO:0000313" key="3">
    <source>
        <dbReference type="Proteomes" id="UP001596001"/>
    </source>
</evidence>
<protein>
    <submittedName>
        <fullName evidence="2">MarR family winged helix-turn-helix transcriptional regulator</fullName>
    </submittedName>
</protein>
<dbReference type="PANTHER" id="PTHR33164:SF43">
    <property type="entry name" value="HTH-TYPE TRANSCRIPTIONAL REPRESSOR YETL"/>
    <property type="match status" value="1"/>
</dbReference>
<organism evidence="2 3">
    <name type="scientific">Giesbergeria sinuosa</name>
    <dbReference type="NCBI Taxonomy" id="80883"/>
    <lineage>
        <taxon>Bacteria</taxon>
        <taxon>Pseudomonadati</taxon>
        <taxon>Pseudomonadota</taxon>
        <taxon>Betaproteobacteria</taxon>
        <taxon>Burkholderiales</taxon>
        <taxon>Comamonadaceae</taxon>
        <taxon>Giesbergeria</taxon>
    </lineage>
</organism>
<evidence type="ECO:0000313" key="2">
    <source>
        <dbReference type="EMBL" id="MFC4788257.1"/>
    </source>
</evidence>
<dbReference type="PROSITE" id="PS50995">
    <property type="entry name" value="HTH_MARR_2"/>
    <property type="match status" value="1"/>
</dbReference>
<evidence type="ECO:0000259" key="1">
    <source>
        <dbReference type="PROSITE" id="PS50995"/>
    </source>
</evidence>
<name>A0ABV9QC86_9BURK</name>